<gene>
    <name evidence="3" type="ORF">P3W85_00690</name>
</gene>
<reference evidence="3 4" key="1">
    <citation type="submission" date="2023-03" db="EMBL/GenBank/DDBJ databases">
        <title>Draft assemblies of triclosan tolerant bacteria isolated from returned activated sludge.</title>
        <authorList>
            <person name="Van Hamelsveld S."/>
        </authorList>
    </citation>
    <scope>NUCLEOTIDE SEQUENCE [LARGE SCALE GENOMIC DNA]</scope>
    <source>
        <strain evidence="3 4">GW210010_S58</strain>
    </source>
</reference>
<keyword evidence="4" id="KW-1185">Reference proteome</keyword>
<dbReference type="InterPro" id="IPR036165">
    <property type="entry name" value="YefM-like_sf"/>
</dbReference>
<sequence>MSRLALLPDCDQAVCRIETQEAALRIAGMAVRYRSQRRQSMLWMIALGTGGGLKYNLYKTYRLEVPMRTVTASEAKQGLASVIEAAAREPVVIQRQKRDVAVVMSMQEYRRLTQLNVAEFQRFCDVVGASAAAAGMTEGKLAELLASDD</sequence>
<protein>
    <recommendedName>
        <fullName evidence="2">Antitoxin</fullName>
    </recommendedName>
</protein>
<dbReference type="Pfam" id="PF02604">
    <property type="entry name" value="PhdYeFM_antitox"/>
    <property type="match status" value="1"/>
</dbReference>
<evidence type="ECO:0000313" key="4">
    <source>
        <dbReference type="Proteomes" id="UP001216674"/>
    </source>
</evidence>
<dbReference type="Proteomes" id="UP001216674">
    <property type="component" value="Unassembled WGS sequence"/>
</dbReference>
<dbReference type="InterPro" id="IPR006442">
    <property type="entry name" value="Antitoxin_Phd/YefM"/>
</dbReference>
<dbReference type="SUPFAM" id="SSF143120">
    <property type="entry name" value="YefM-like"/>
    <property type="match status" value="1"/>
</dbReference>
<evidence type="ECO:0000256" key="2">
    <source>
        <dbReference type="RuleBase" id="RU362080"/>
    </source>
</evidence>
<dbReference type="Gene3D" id="3.40.1620.10">
    <property type="entry name" value="YefM-like domain"/>
    <property type="match status" value="1"/>
</dbReference>
<accession>A0ABT6AFV8</accession>
<dbReference type="EMBL" id="JARJLM010000011">
    <property type="protein sequence ID" value="MDF3831486.1"/>
    <property type="molecule type" value="Genomic_DNA"/>
</dbReference>
<proteinExistence type="inferred from homology"/>
<dbReference type="RefSeq" id="WP_276263357.1">
    <property type="nucleotide sequence ID" value="NZ_JARJLM010000011.1"/>
</dbReference>
<evidence type="ECO:0000256" key="1">
    <source>
        <dbReference type="ARBA" id="ARBA00009981"/>
    </source>
</evidence>
<evidence type="ECO:0000313" key="3">
    <source>
        <dbReference type="EMBL" id="MDF3831486.1"/>
    </source>
</evidence>
<comment type="function">
    <text evidence="2">Antitoxin component of a type II toxin-antitoxin (TA) system.</text>
</comment>
<dbReference type="NCBIfam" id="TIGR01552">
    <property type="entry name" value="phd_fam"/>
    <property type="match status" value="1"/>
</dbReference>
<organism evidence="3 4">
    <name type="scientific">Cupriavidus basilensis</name>
    <dbReference type="NCBI Taxonomy" id="68895"/>
    <lineage>
        <taxon>Bacteria</taxon>
        <taxon>Pseudomonadati</taxon>
        <taxon>Pseudomonadota</taxon>
        <taxon>Betaproteobacteria</taxon>
        <taxon>Burkholderiales</taxon>
        <taxon>Burkholderiaceae</taxon>
        <taxon>Cupriavidus</taxon>
    </lineage>
</organism>
<comment type="similarity">
    <text evidence="1 2">Belongs to the phD/YefM antitoxin family.</text>
</comment>
<name>A0ABT6AFV8_9BURK</name>
<comment type="caution">
    <text evidence="3">The sequence shown here is derived from an EMBL/GenBank/DDBJ whole genome shotgun (WGS) entry which is preliminary data.</text>
</comment>